<gene>
    <name evidence="2" type="primary">RTase_174</name>
    <name evidence="2" type="ORF">AVEN_255582_1</name>
</gene>
<keyword evidence="2" id="KW-0548">Nucleotidyltransferase</keyword>
<comment type="caution">
    <text evidence="2">The sequence shown here is derived from an EMBL/GenBank/DDBJ whole genome shotgun (WGS) entry which is preliminary data.</text>
</comment>
<keyword evidence="2" id="KW-0808">Transferase</keyword>
<dbReference type="Pfam" id="PF00078">
    <property type="entry name" value="RVT_1"/>
    <property type="match status" value="1"/>
</dbReference>
<protein>
    <submittedName>
        <fullName evidence="2">Putative RNA-directed DNA polymerase from transposon BS</fullName>
    </submittedName>
</protein>
<dbReference type="CDD" id="cd01650">
    <property type="entry name" value="RT_nLTR_like"/>
    <property type="match status" value="1"/>
</dbReference>
<dbReference type="EMBL" id="BGPR01040145">
    <property type="protein sequence ID" value="GBO16222.1"/>
    <property type="molecule type" value="Genomic_DNA"/>
</dbReference>
<dbReference type="PANTHER" id="PTHR19446">
    <property type="entry name" value="REVERSE TRANSCRIPTASES"/>
    <property type="match status" value="1"/>
</dbReference>
<dbReference type="GO" id="GO:0003964">
    <property type="term" value="F:RNA-directed DNA polymerase activity"/>
    <property type="evidence" value="ECO:0007669"/>
    <property type="project" value="UniProtKB-KW"/>
</dbReference>
<accession>A0A4Y2UVH9</accession>
<evidence type="ECO:0000313" key="2">
    <source>
        <dbReference type="EMBL" id="GBO16222.1"/>
    </source>
</evidence>
<dbReference type="AlphaFoldDB" id="A0A4Y2UVH9"/>
<sequence>MITNIGSCGKQKLLNIFNKSWSIGRLPKDWKRATVIPIRKVNKPAGSPDSYHPVALTNIICKVLEKLVLNRINFHLESNNLLSAEQYGFRKGHCTQNQILFFTQQVKDAQNKKPTNHTIAILLDLTKAFDRVWRYKLITKLYDRFAIDGKALLWIYDFLRNRVFNVKYNGSLSSSFR</sequence>
<organism evidence="2 3">
    <name type="scientific">Araneus ventricosus</name>
    <name type="common">Orbweaver spider</name>
    <name type="synonym">Epeira ventricosa</name>
    <dbReference type="NCBI Taxonomy" id="182803"/>
    <lineage>
        <taxon>Eukaryota</taxon>
        <taxon>Metazoa</taxon>
        <taxon>Ecdysozoa</taxon>
        <taxon>Arthropoda</taxon>
        <taxon>Chelicerata</taxon>
        <taxon>Arachnida</taxon>
        <taxon>Araneae</taxon>
        <taxon>Araneomorphae</taxon>
        <taxon>Entelegynae</taxon>
        <taxon>Araneoidea</taxon>
        <taxon>Araneidae</taxon>
        <taxon>Araneus</taxon>
    </lineage>
</organism>
<name>A0A4Y2UVH9_ARAVE</name>
<dbReference type="InterPro" id="IPR000477">
    <property type="entry name" value="RT_dom"/>
</dbReference>
<feature type="domain" description="Reverse transcriptase" evidence="1">
    <location>
        <begin position="43"/>
        <end position="167"/>
    </location>
</feature>
<keyword evidence="3" id="KW-1185">Reference proteome</keyword>
<proteinExistence type="predicted"/>
<dbReference type="OrthoDB" id="6435567at2759"/>
<reference evidence="2 3" key="1">
    <citation type="journal article" date="2019" name="Sci. Rep.">
        <title>Orb-weaving spider Araneus ventricosus genome elucidates the spidroin gene catalogue.</title>
        <authorList>
            <person name="Kono N."/>
            <person name="Nakamura H."/>
            <person name="Ohtoshi R."/>
            <person name="Moran D.A.P."/>
            <person name="Shinohara A."/>
            <person name="Yoshida Y."/>
            <person name="Fujiwara M."/>
            <person name="Mori M."/>
            <person name="Tomita M."/>
            <person name="Arakawa K."/>
        </authorList>
    </citation>
    <scope>NUCLEOTIDE SEQUENCE [LARGE SCALE GENOMIC DNA]</scope>
</reference>
<keyword evidence="2" id="KW-0695">RNA-directed DNA polymerase</keyword>
<dbReference type="Proteomes" id="UP000499080">
    <property type="component" value="Unassembled WGS sequence"/>
</dbReference>
<evidence type="ECO:0000313" key="3">
    <source>
        <dbReference type="Proteomes" id="UP000499080"/>
    </source>
</evidence>
<evidence type="ECO:0000259" key="1">
    <source>
        <dbReference type="Pfam" id="PF00078"/>
    </source>
</evidence>